<evidence type="ECO:0000256" key="1">
    <source>
        <dbReference type="SAM" id="Phobius"/>
    </source>
</evidence>
<keyword evidence="1" id="KW-1133">Transmembrane helix</keyword>
<keyword evidence="1" id="KW-0812">Transmembrane</keyword>
<comment type="caution">
    <text evidence="2">The sequence shown here is derived from an EMBL/GenBank/DDBJ whole genome shotgun (WGS) entry which is preliminary data.</text>
</comment>
<evidence type="ECO:0000313" key="3">
    <source>
        <dbReference type="Proteomes" id="UP000236151"/>
    </source>
</evidence>
<organism evidence="2 3">
    <name type="scientific">Clostridium thermosuccinogenes</name>
    <dbReference type="NCBI Taxonomy" id="84032"/>
    <lineage>
        <taxon>Bacteria</taxon>
        <taxon>Bacillati</taxon>
        <taxon>Bacillota</taxon>
        <taxon>Clostridia</taxon>
        <taxon>Eubacteriales</taxon>
        <taxon>Clostridiaceae</taxon>
        <taxon>Clostridium</taxon>
    </lineage>
</organism>
<name>A0A2K2FG82_9CLOT</name>
<accession>A0A2K2FG82</accession>
<protein>
    <submittedName>
        <fullName evidence="2">Uncharacterized protein</fullName>
    </submittedName>
</protein>
<keyword evidence="3" id="KW-1185">Reference proteome</keyword>
<gene>
    <name evidence="2" type="ORF">CDQ84_08025</name>
</gene>
<dbReference type="Proteomes" id="UP000236151">
    <property type="component" value="Unassembled WGS sequence"/>
</dbReference>
<sequence>MNRIIVSLFPKALQELKSISYMKIAAIAVVTALIANLFSMAAQRGIKGRELKDEPKPGLSQTTGQIPARSGEVLVGSTATKKMYINTDTLNIRIVDTATGVQWNSIYDDGKISEFDKSPLVVRFLGRDSQLYEWTAYKYCVSSGRYVINKINNGVQIVLDFMETDSFRLNEYMPQKISIRRFQEAFLDKLDQKSASGEISEEKIHMYRNVLELIYAKDEENGCYYNKFSGTPSASVSSLLIELTKDVGYSREALIKDNEEFGITVNIAEPAKFKIIMEAFLDENDLVIRIPTYEIINENDFYSIQNIVVYPGFGLASSDQVDEGYILVPDGAGALFKLNTFDGRYPEYTRPVYNNTYYDKLYEMPEYPEDLHMPVFGMMYQKGSGTMQGFMGIIEEGAETAYINVRLGTKDTESNGTPYNKVYASFDSMQYSRVKVFGPYSSNDARYLSTTGMIDMDFTIRYKLFEKDATYFNMAMEYREYLISKNNIHVSYEDKPKLFLEIIAALTIEDRILGVPYDKLISMTTYRELRDILEDMEGISKVIAYNGAYNGGINHSLLRKAELVDENGSAGDLDLLAEYIAENGDELFFAADITRVYKKGNGFNRKKHALYGFNRKPVEIMDYNPATGRFSRNSSSYYIISPKYLDSIVDGFLKTTKDNIGTYLKEMGNTYYANYNPREIINPVLSNRIVRENISRMSESRAVAIDNPNADKISYADYAVNVSRECSDFGTMYCSIPFRQLVMNGLTEYTTLDVNMSSDRSRYYILQAFELGSYPKFTLCAKNVDVLQNTEFSYYFSIQYDALRDTIFNVYKEYRDGFDKIKSREIVSHNILQKNVFETRYANGSMVIVNYNKYPVTVKGLNIEALGYHIESGN</sequence>
<dbReference type="KEGG" id="cthd:CDO33_08330"/>
<feature type="transmembrane region" description="Helical" evidence="1">
    <location>
        <begin position="21"/>
        <end position="42"/>
    </location>
</feature>
<keyword evidence="1" id="KW-0472">Membrane</keyword>
<dbReference type="RefSeq" id="WP_103081217.1">
    <property type="nucleotide sequence ID" value="NZ_CP021850.1"/>
</dbReference>
<dbReference type="Pfam" id="PF18952">
    <property type="entry name" value="DUF5696"/>
    <property type="match status" value="1"/>
</dbReference>
<reference evidence="2 3" key="1">
    <citation type="submission" date="2017-06" db="EMBL/GenBank/DDBJ databases">
        <title>Investigating the central metabolism of Clostridium thermosuccinogenes.</title>
        <authorList>
            <person name="Koendjbiharie J.G."/>
            <person name="van Kranenburg R."/>
        </authorList>
    </citation>
    <scope>NUCLEOTIDE SEQUENCE [LARGE SCALE GENOMIC DNA]</scope>
    <source>
        <strain evidence="2 3">DSM 5806</strain>
    </source>
</reference>
<dbReference type="EMBL" id="NIOJ01000016">
    <property type="protein sequence ID" value="PNT99784.1"/>
    <property type="molecule type" value="Genomic_DNA"/>
</dbReference>
<proteinExistence type="predicted"/>
<dbReference type="AlphaFoldDB" id="A0A2K2FG82"/>
<evidence type="ECO:0000313" key="2">
    <source>
        <dbReference type="EMBL" id="PNT99784.1"/>
    </source>
</evidence>
<dbReference type="OrthoDB" id="9793135at2"/>
<dbReference type="InterPro" id="IPR043751">
    <property type="entry name" value="DUF5696"/>
</dbReference>